<organism evidence="1 2">
    <name type="scientific">Riemerella anatipestifer</name>
    <name type="common">Moraxella anatipestifer</name>
    <dbReference type="NCBI Taxonomy" id="34085"/>
    <lineage>
        <taxon>Bacteria</taxon>
        <taxon>Pseudomonadati</taxon>
        <taxon>Bacteroidota</taxon>
        <taxon>Flavobacteriia</taxon>
        <taxon>Flavobacteriales</taxon>
        <taxon>Weeksellaceae</taxon>
        <taxon>Riemerella</taxon>
    </lineage>
</organism>
<evidence type="ECO:0000313" key="2">
    <source>
        <dbReference type="Proteomes" id="UP001207440"/>
    </source>
</evidence>
<protein>
    <submittedName>
        <fullName evidence="1">Uncharacterized protein</fullName>
    </submittedName>
</protein>
<dbReference type="EMBL" id="JAOZYT010000008">
    <property type="protein sequence ID" value="MCW0523126.1"/>
    <property type="molecule type" value="Genomic_DNA"/>
</dbReference>
<name>A0AAP3AJV9_RIEAN</name>
<accession>A0AAP3AJV9</accession>
<dbReference type="Proteomes" id="UP001207440">
    <property type="component" value="Unassembled WGS sequence"/>
</dbReference>
<gene>
    <name evidence="1" type="ORF">OKE68_02190</name>
</gene>
<sequence length="125" mass="15099">MFPKHNIEHDNKIAVKNLLGKAPKFIEFAPMFFCEFFEGLDVMQIYSEKTKEYLFGIYAAGRLVGHCYFGDKYTTKELADIADCYLPKKYDEMKEYRLKHTDIWYHKYHISQYAWIYERVIEKIK</sequence>
<evidence type="ECO:0000313" key="1">
    <source>
        <dbReference type="EMBL" id="MCW0523126.1"/>
    </source>
</evidence>
<proteinExistence type="predicted"/>
<reference evidence="1" key="1">
    <citation type="submission" date="2022-10" db="EMBL/GenBank/DDBJ databases">
        <title>Sifting through the core-genome to identify putative cross-protective antigens against Riemerella anatipestifer.</title>
        <authorList>
            <person name="Zheng X."/>
            <person name="Zhang W."/>
        </authorList>
    </citation>
    <scope>NUCLEOTIDE SEQUENCE</scope>
    <source>
        <strain evidence="1">ZWRA178</strain>
    </source>
</reference>
<dbReference type="RefSeq" id="WP_214194096.1">
    <property type="nucleotide sequence ID" value="NZ_CP081925.1"/>
</dbReference>
<dbReference type="AlphaFoldDB" id="A0AAP3AJV9"/>
<comment type="caution">
    <text evidence="1">The sequence shown here is derived from an EMBL/GenBank/DDBJ whole genome shotgun (WGS) entry which is preliminary data.</text>
</comment>